<keyword evidence="2" id="KW-1185">Reference proteome</keyword>
<name>A0AAD5KAN9_9FUNG</name>
<proteinExistence type="predicted"/>
<protein>
    <submittedName>
        <fullName evidence="1">Uncharacterized protein</fullName>
    </submittedName>
</protein>
<accession>A0AAD5KAN9</accession>
<organism evidence="1 2">
    <name type="scientific">Phascolomyces articulosus</name>
    <dbReference type="NCBI Taxonomy" id="60185"/>
    <lineage>
        <taxon>Eukaryota</taxon>
        <taxon>Fungi</taxon>
        <taxon>Fungi incertae sedis</taxon>
        <taxon>Mucoromycota</taxon>
        <taxon>Mucoromycotina</taxon>
        <taxon>Mucoromycetes</taxon>
        <taxon>Mucorales</taxon>
        <taxon>Lichtheimiaceae</taxon>
        <taxon>Phascolomyces</taxon>
    </lineage>
</organism>
<dbReference type="Proteomes" id="UP001209540">
    <property type="component" value="Unassembled WGS sequence"/>
</dbReference>
<sequence length="158" mass="18755">MTDNHPGNIPKLFIEHEVEVQALIIKYFHSTNVYHWSTAALMFYISEKYQFTGMVADRLHFLKIYRKELRNELKKRVQMMDPNNQTGEDTEDVIKARADRRRHQIRTMLKNSKVNVFSASVEKILLQNIYNAEMDLQLVKTKLSLLRSMDKRHLSDDE</sequence>
<dbReference type="EMBL" id="JAIXMP010000018">
    <property type="protein sequence ID" value="KAI9258939.1"/>
    <property type="molecule type" value="Genomic_DNA"/>
</dbReference>
<reference evidence="1" key="2">
    <citation type="submission" date="2023-02" db="EMBL/GenBank/DDBJ databases">
        <authorList>
            <consortium name="DOE Joint Genome Institute"/>
            <person name="Mondo S.J."/>
            <person name="Chang Y."/>
            <person name="Wang Y."/>
            <person name="Ahrendt S."/>
            <person name="Andreopoulos W."/>
            <person name="Barry K."/>
            <person name="Beard J."/>
            <person name="Benny G.L."/>
            <person name="Blankenship S."/>
            <person name="Bonito G."/>
            <person name="Cuomo C."/>
            <person name="Desiro A."/>
            <person name="Gervers K.A."/>
            <person name="Hundley H."/>
            <person name="Kuo A."/>
            <person name="LaButti K."/>
            <person name="Lang B.F."/>
            <person name="Lipzen A."/>
            <person name="O'Donnell K."/>
            <person name="Pangilinan J."/>
            <person name="Reynolds N."/>
            <person name="Sandor L."/>
            <person name="Smith M.W."/>
            <person name="Tsang A."/>
            <person name="Grigoriev I.V."/>
            <person name="Stajich J.E."/>
            <person name="Spatafora J.W."/>
        </authorList>
    </citation>
    <scope>NUCLEOTIDE SEQUENCE</scope>
    <source>
        <strain evidence="1">RSA 2281</strain>
    </source>
</reference>
<reference evidence="1" key="1">
    <citation type="journal article" date="2022" name="IScience">
        <title>Evolution of zygomycete secretomes and the origins of terrestrial fungal ecologies.</title>
        <authorList>
            <person name="Chang Y."/>
            <person name="Wang Y."/>
            <person name="Mondo S."/>
            <person name="Ahrendt S."/>
            <person name="Andreopoulos W."/>
            <person name="Barry K."/>
            <person name="Beard J."/>
            <person name="Benny G.L."/>
            <person name="Blankenship S."/>
            <person name="Bonito G."/>
            <person name="Cuomo C."/>
            <person name="Desiro A."/>
            <person name="Gervers K.A."/>
            <person name="Hundley H."/>
            <person name="Kuo A."/>
            <person name="LaButti K."/>
            <person name="Lang B.F."/>
            <person name="Lipzen A."/>
            <person name="O'Donnell K."/>
            <person name="Pangilinan J."/>
            <person name="Reynolds N."/>
            <person name="Sandor L."/>
            <person name="Smith M.E."/>
            <person name="Tsang A."/>
            <person name="Grigoriev I.V."/>
            <person name="Stajich J.E."/>
            <person name="Spatafora J.W."/>
        </authorList>
    </citation>
    <scope>NUCLEOTIDE SEQUENCE</scope>
    <source>
        <strain evidence="1">RSA 2281</strain>
    </source>
</reference>
<dbReference type="AlphaFoldDB" id="A0AAD5KAN9"/>
<evidence type="ECO:0000313" key="2">
    <source>
        <dbReference type="Proteomes" id="UP001209540"/>
    </source>
</evidence>
<gene>
    <name evidence="1" type="ORF">BDA99DRAFT_583403</name>
</gene>
<comment type="caution">
    <text evidence="1">The sequence shown here is derived from an EMBL/GenBank/DDBJ whole genome shotgun (WGS) entry which is preliminary data.</text>
</comment>
<evidence type="ECO:0000313" key="1">
    <source>
        <dbReference type="EMBL" id="KAI9258939.1"/>
    </source>
</evidence>